<evidence type="ECO:0000256" key="14">
    <source>
        <dbReference type="PROSITE-ProRule" id="PRU00117"/>
    </source>
</evidence>
<dbReference type="EnsemblPlants" id="evm.model.03.1169">
    <property type="protein sequence ID" value="cds.evm.model.03.1169"/>
    <property type="gene ID" value="evm.TU.03.1169"/>
</dbReference>
<dbReference type="Gene3D" id="3.30.40.10">
    <property type="entry name" value="Zinc/RING finger domain, C3HC4 (zinc finger)"/>
    <property type="match status" value="1"/>
</dbReference>
<dbReference type="InterPro" id="IPR004087">
    <property type="entry name" value="KH_dom"/>
</dbReference>
<feature type="domain" description="RING-type" evidence="18">
    <location>
        <begin position="1536"/>
        <end position="1574"/>
    </location>
</feature>
<dbReference type="SUPFAM" id="SSF57850">
    <property type="entry name" value="RING/U-box"/>
    <property type="match status" value="1"/>
</dbReference>
<keyword evidence="12 16" id="KW-0175">Coiled coil</keyword>
<keyword evidence="7" id="KW-0479">Metal-binding</keyword>
<dbReference type="SMART" id="SM00322">
    <property type="entry name" value="KH"/>
    <property type="match status" value="1"/>
</dbReference>
<dbReference type="GO" id="GO:0003723">
    <property type="term" value="F:RNA binding"/>
    <property type="evidence" value="ECO:0007669"/>
    <property type="project" value="UniProtKB-UniRule"/>
</dbReference>
<dbReference type="GO" id="GO:0006325">
    <property type="term" value="P:chromatin organization"/>
    <property type="evidence" value="ECO:0007669"/>
    <property type="project" value="UniProtKB-KW"/>
</dbReference>
<evidence type="ECO:0000256" key="2">
    <source>
        <dbReference type="ARBA" id="ARBA00004123"/>
    </source>
</evidence>
<evidence type="ECO:0000313" key="20">
    <source>
        <dbReference type="Proteomes" id="UP000596661"/>
    </source>
</evidence>
<dbReference type="PROSITE" id="PS50089">
    <property type="entry name" value="ZF_RING_2"/>
    <property type="match status" value="1"/>
</dbReference>
<evidence type="ECO:0000256" key="8">
    <source>
        <dbReference type="ARBA" id="ARBA00022771"/>
    </source>
</evidence>
<keyword evidence="10" id="KW-0862">Zinc</keyword>
<dbReference type="EC" id="2.3.2.27" evidence="5"/>
<feature type="region of interest" description="Disordered" evidence="17">
    <location>
        <begin position="48"/>
        <end position="70"/>
    </location>
</feature>
<keyword evidence="14" id="KW-0694">RNA-binding</keyword>
<sequence length="1588" mass="175588">MSGAAVSSTSTGTSQKVPMFASKAGFVIPKNKLSGSLVPIFRGVKNPGGTDTLNGESTKLTPRKTKWGPDLTQDASVRRVRAFAFQTRVDQITQQLKSGISETGLSGNSVLDSESPNHELSSHQNAIEKLEELELEKREAIGEILKLNPSYKAPSDYKPLMKEARVSIPVKEYPGYNFVWLIFGPGGENLKRLEKETGAKIQVYRTNVDNEQKIEIKQSDGNEVHNTYEDLYVHISADTFEKVDAAVTVIELLITSVKGNLASASAASNSASAADAHVSLGQDVATSNPVLNSAMQSMQGPTSMPPQGQFQYPGQWFPGGPPPNMVLHPPSGFNPPNSSALGLNTPAHMHSNMPSLFGRPPVQGGFNSIPQNPNLVSHESRPPAQVLQHQYMVQTGPGPFEPRNPSLMAPQFSSVPASNALVPYPSTGSQLSPMSFTRPSMPSLPQGSQPANIPPPAGFGNMAPRMVPTHLHPVVSPHAPAPMYGSLGNPTLGSASNPPPGPSMQSGIINSVNAANFTPAKPQLQTGPSSGSFTFQPHRPQNPPSQAGLRPNTHFSQNAPPANSILPSPASQPLRMPMPNLSQPGNHGFARPPGNHTGQPQSHISGSPFVRDPTGISVPSRLPTFPDGSALAPRNQMMPGGPGPWNFNPSPQIPSFPGPFPPRPGNHGQHQNYPVRASHSFASGRSAQAPGEHQLYDPFSPTSMSITPQHQGGFPRSLQGKKSQIMEGNGINKDIFSQNHEPLQVDAEALHYQNQKLHQQIEKQKQELHDLEEKIKKSQEKQGSYDDMLIAVNQLWNQLVDDLILLGACIGGDQNALQTLDCVDISRGSIPSCPVEEMFLCRLLQKDSIEANDNDGIIKYIEEALSFRHASTRALLTRVEGSVNAQMAKTESLYQALGGVLFPKDAISLLSKIDDMMKEEANNLRSVIDALHSKHKVYIEQIATYKSNQSTDQSEIKRLAGELDDTMAELEESRRKLINLKMQKDAASGIPILPSGAVNGHLSPEKSAERTISLRDLKISIEETKMLATNRLFELTEAQDENLTLSKQVEALQSELKDDKYIHSSRLYTLLNDQLQHWNAEVERYRAMIDALQVGRSLVIRRDKELNAKVESADAARNAVEIADSRTEELELQLQKSINEKNDLEVKMEETIQDLGRKDIKAEFHVMASALSREMKMMEVQLKRWQETADETLSLREKAQSLKLLLSKKTIEQKSLAEKCAEQVIEVKDLKEMIEELQKEQQEVQLFLDMYGQESNDNSNLMEIKESERRAHAQAEVLKNALDEHSLELRVKAANEAAAACQLRLSAAEAELTDLRAKLDSSERDILELEEAIKIKDAEADAYISEIETIGQAYEDMQTQHQHLLEQVAERDDYNIKLVSESVKTRQAHSLLHSEKQALTKQLQQMNTLIESLRTRIVQGEEQVKVLLSEAIKVTEEERHIKVNLETAKWELADAEKEAKCSKLTLSSSEKEYEQLLREIDSVQSELDNERNSRNLLQEEFEELKASVEEMSSETGEAAVQKLQEEIKFCKSILQCLVCRDRPKEVVIVKCFHLFCNLCIQKNLEIRHRKCPACGTAFGQNDIRFVKI</sequence>
<keyword evidence="11" id="KW-0156">Chromatin regulator</keyword>
<dbReference type="EMBL" id="UZAU01000287">
    <property type="status" value="NOT_ANNOTATED_CDS"/>
    <property type="molecule type" value="Genomic_DNA"/>
</dbReference>
<dbReference type="GO" id="GO:0016567">
    <property type="term" value="P:protein ubiquitination"/>
    <property type="evidence" value="ECO:0007669"/>
    <property type="project" value="UniProtKB-UniPathway"/>
</dbReference>
<dbReference type="OMA" id="DWFQFSS"/>
<comment type="catalytic activity">
    <reaction evidence="1">
        <text>S-ubiquitinyl-[E2 ubiquitin-conjugating enzyme]-L-cysteine + [acceptor protein]-L-lysine = [E2 ubiquitin-conjugating enzyme]-L-cysteine + N(6)-ubiquitinyl-[acceptor protein]-L-lysine.</text>
        <dbReference type="EC" id="2.3.2.27"/>
    </reaction>
</comment>
<keyword evidence="20" id="KW-1185">Reference proteome</keyword>
<feature type="coiled-coil region" evidence="16">
    <location>
        <begin position="1396"/>
        <end position="1514"/>
    </location>
</feature>
<feature type="compositionally biased region" description="Polar residues" evidence="17">
    <location>
        <begin position="553"/>
        <end position="571"/>
    </location>
</feature>
<evidence type="ECO:0000256" key="1">
    <source>
        <dbReference type="ARBA" id="ARBA00000900"/>
    </source>
</evidence>
<evidence type="ECO:0000259" key="18">
    <source>
        <dbReference type="PROSITE" id="PS50089"/>
    </source>
</evidence>
<keyword evidence="6" id="KW-0808">Transferase</keyword>
<dbReference type="InterPro" id="IPR036612">
    <property type="entry name" value="KH_dom_type_1_sf"/>
</dbReference>
<evidence type="ECO:0000256" key="13">
    <source>
        <dbReference type="ARBA" id="ARBA00023242"/>
    </source>
</evidence>
<dbReference type="PANTHER" id="PTHR23163:SF8">
    <property type="entry name" value="E3 UBIQUITIN-PROTEIN LIGASE BRE1-LIKE 2"/>
    <property type="match status" value="1"/>
</dbReference>
<comment type="subcellular location">
    <subcellularLocation>
        <location evidence="2">Nucleus</location>
    </subcellularLocation>
</comment>
<organism evidence="19 20">
    <name type="scientific">Cannabis sativa</name>
    <name type="common">Hemp</name>
    <name type="synonym">Marijuana</name>
    <dbReference type="NCBI Taxonomy" id="3483"/>
    <lineage>
        <taxon>Eukaryota</taxon>
        <taxon>Viridiplantae</taxon>
        <taxon>Streptophyta</taxon>
        <taxon>Embryophyta</taxon>
        <taxon>Tracheophyta</taxon>
        <taxon>Spermatophyta</taxon>
        <taxon>Magnoliopsida</taxon>
        <taxon>eudicotyledons</taxon>
        <taxon>Gunneridae</taxon>
        <taxon>Pentapetalae</taxon>
        <taxon>rosids</taxon>
        <taxon>fabids</taxon>
        <taxon>Rosales</taxon>
        <taxon>Cannabaceae</taxon>
        <taxon>Cannabis</taxon>
    </lineage>
</organism>
<accession>A0A803P488</accession>
<dbReference type="InterPro" id="IPR055256">
    <property type="entry name" value="KH_1_KHDC4/BBP-like"/>
</dbReference>
<feature type="coiled-coil region" evidence="16">
    <location>
        <begin position="1220"/>
        <end position="1339"/>
    </location>
</feature>
<feature type="region of interest" description="Disordered" evidence="17">
    <location>
        <begin position="430"/>
        <end position="449"/>
    </location>
</feature>
<feature type="compositionally biased region" description="Polar residues" evidence="17">
    <location>
        <begin position="523"/>
        <end position="535"/>
    </location>
</feature>
<evidence type="ECO:0000313" key="19">
    <source>
        <dbReference type="EnsemblPlants" id="cds.evm.model.03.1169"/>
    </source>
</evidence>
<dbReference type="InterPro" id="IPR001841">
    <property type="entry name" value="Znf_RING"/>
</dbReference>
<dbReference type="SUPFAM" id="SSF54791">
    <property type="entry name" value="Eukaryotic type KH-domain (KH-domain type I)"/>
    <property type="match status" value="1"/>
</dbReference>
<evidence type="ECO:0000256" key="10">
    <source>
        <dbReference type="ARBA" id="ARBA00022833"/>
    </source>
</evidence>
<dbReference type="Gene3D" id="3.30.1370.10">
    <property type="entry name" value="K Homology domain, type 1"/>
    <property type="match status" value="1"/>
</dbReference>
<feature type="compositionally biased region" description="Polar residues" evidence="17">
    <location>
        <begin position="503"/>
        <end position="516"/>
    </location>
</feature>
<dbReference type="InterPro" id="IPR013956">
    <property type="entry name" value="E3_ubiquit_lig_Bre1"/>
</dbReference>
<dbReference type="CDD" id="cd16499">
    <property type="entry name" value="RING-HC_Bre1-like"/>
    <property type="match status" value="1"/>
</dbReference>
<keyword evidence="8 15" id="KW-0863">Zinc-finger</keyword>
<feature type="coiled-coil region" evidence="16">
    <location>
        <begin position="747"/>
        <end position="781"/>
    </location>
</feature>
<feature type="compositionally biased region" description="Polar residues" evidence="17">
    <location>
        <begin position="596"/>
        <end position="605"/>
    </location>
</feature>
<comment type="pathway">
    <text evidence="3">Protein modification; protein ubiquitination.</text>
</comment>
<feature type="region of interest" description="Disordered" evidence="17">
    <location>
        <begin position="486"/>
        <end position="614"/>
    </location>
</feature>
<evidence type="ECO:0000256" key="7">
    <source>
        <dbReference type="ARBA" id="ARBA00022723"/>
    </source>
</evidence>
<protein>
    <recommendedName>
        <fullName evidence="5">RING-type E3 ubiquitin transferase</fullName>
        <ecNumber evidence="5">2.3.2.27</ecNumber>
    </recommendedName>
</protein>
<dbReference type="Gramene" id="evm.model.03.1169">
    <property type="protein sequence ID" value="cds.evm.model.03.1169"/>
    <property type="gene ID" value="evm.TU.03.1169"/>
</dbReference>
<feature type="compositionally biased region" description="Polar residues" evidence="17">
    <location>
        <begin position="49"/>
        <end position="60"/>
    </location>
</feature>
<dbReference type="InterPro" id="IPR017907">
    <property type="entry name" value="Znf_RING_CS"/>
</dbReference>
<evidence type="ECO:0000256" key="16">
    <source>
        <dbReference type="SAM" id="Coils"/>
    </source>
</evidence>
<dbReference type="PANTHER" id="PTHR23163">
    <property type="entry name" value="RING FINGER PROTEIN-RELATED"/>
    <property type="match status" value="1"/>
</dbReference>
<evidence type="ECO:0000256" key="3">
    <source>
        <dbReference type="ARBA" id="ARBA00004906"/>
    </source>
</evidence>
<dbReference type="PROSITE" id="PS50084">
    <property type="entry name" value="KH_TYPE_1"/>
    <property type="match status" value="1"/>
</dbReference>
<dbReference type="SMART" id="SM00184">
    <property type="entry name" value="RING"/>
    <property type="match status" value="1"/>
</dbReference>
<dbReference type="GO" id="GO:0033503">
    <property type="term" value="C:HULC complex"/>
    <property type="evidence" value="ECO:0007669"/>
    <property type="project" value="TreeGrafter"/>
</dbReference>
<dbReference type="Proteomes" id="UP000596661">
    <property type="component" value="Chromosome 3"/>
</dbReference>
<feature type="coiled-coil region" evidence="16">
    <location>
        <begin position="956"/>
        <end position="983"/>
    </location>
</feature>
<dbReference type="Pfam" id="PF13920">
    <property type="entry name" value="zf-C3HC4_3"/>
    <property type="match status" value="1"/>
</dbReference>
<evidence type="ECO:0000256" key="5">
    <source>
        <dbReference type="ARBA" id="ARBA00012483"/>
    </source>
</evidence>
<evidence type="ECO:0000256" key="11">
    <source>
        <dbReference type="ARBA" id="ARBA00022853"/>
    </source>
</evidence>
<reference evidence="19" key="1">
    <citation type="submission" date="2018-11" db="EMBL/GenBank/DDBJ databases">
        <authorList>
            <person name="Grassa J C."/>
        </authorList>
    </citation>
    <scope>NUCLEOTIDE SEQUENCE [LARGE SCALE GENOMIC DNA]</scope>
</reference>
<dbReference type="GO" id="GO:0005634">
    <property type="term" value="C:nucleus"/>
    <property type="evidence" value="ECO:0007669"/>
    <property type="project" value="UniProtKB-SubCell"/>
</dbReference>
<dbReference type="InterPro" id="IPR013083">
    <property type="entry name" value="Znf_RING/FYVE/PHD"/>
</dbReference>
<evidence type="ECO:0000256" key="9">
    <source>
        <dbReference type="ARBA" id="ARBA00022786"/>
    </source>
</evidence>
<dbReference type="GO" id="GO:0061630">
    <property type="term" value="F:ubiquitin protein ligase activity"/>
    <property type="evidence" value="ECO:0007669"/>
    <property type="project" value="UniProtKB-EC"/>
</dbReference>
<feature type="coiled-coil region" evidence="16">
    <location>
        <begin position="1113"/>
        <end position="1188"/>
    </location>
</feature>
<comment type="similarity">
    <text evidence="4">Belongs to the BRE1 family.</text>
</comment>
<evidence type="ECO:0000256" key="4">
    <source>
        <dbReference type="ARBA" id="ARBA00005555"/>
    </source>
</evidence>
<evidence type="ECO:0000256" key="15">
    <source>
        <dbReference type="PROSITE-ProRule" id="PRU00175"/>
    </source>
</evidence>
<dbReference type="Pfam" id="PF22675">
    <property type="entry name" value="KH-I_KHDC4-BBP"/>
    <property type="match status" value="1"/>
</dbReference>
<reference evidence="19" key="2">
    <citation type="submission" date="2021-03" db="UniProtKB">
        <authorList>
            <consortium name="EnsemblPlants"/>
        </authorList>
    </citation>
    <scope>IDENTIFICATION</scope>
</reference>
<name>A0A803P488_CANSA</name>
<dbReference type="PROSITE" id="PS00518">
    <property type="entry name" value="ZF_RING_1"/>
    <property type="match status" value="1"/>
</dbReference>
<evidence type="ECO:0000256" key="12">
    <source>
        <dbReference type="ARBA" id="ARBA00023054"/>
    </source>
</evidence>
<evidence type="ECO:0000256" key="6">
    <source>
        <dbReference type="ARBA" id="ARBA00022679"/>
    </source>
</evidence>
<keyword evidence="9" id="KW-0833">Ubl conjugation pathway</keyword>
<keyword evidence="13" id="KW-0539">Nucleus</keyword>
<proteinExistence type="inferred from homology"/>
<dbReference type="GO" id="GO:0008270">
    <property type="term" value="F:zinc ion binding"/>
    <property type="evidence" value="ECO:0007669"/>
    <property type="project" value="UniProtKB-KW"/>
</dbReference>
<evidence type="ECO:0000256" key="17">
    <source>
        <dbReference type="SAM" id="MobiDB-lite"/>
    </source>
</evidence>
<dbReference type="UniPathway" id="UPA00143"/>